<feature type="transmembrane region" description="Helical" evidence="1">
    <location>
        <begin position="37"/>
        <end position="56"/>
    </location>
</feature>
<keyword evidence="1" id="KW-0812">Transmembrane</keyword>
<gene>
    <name evidence="2" type="ORF">D0Z67_29340</name>
</gene>
<geneLocation type="plasmid" evidence="2">
    <name>unnamed</name>
</geneLocation>
<proteinExistence type="predicted"/>
<dbReference type="AlphaFoldDB" id="A0A4P6U2X6"/>
<sequence>MRIPPLLAQSVLVGVIAVGTAWGWLTLIGARVLSPGAVIVCTIVAVALAMAVEAGWRAVRYHRRRRAHARTVKTRKAL</sequence>
<keyword evidence="1" id="KW-0472">Membrane</keyword>
<evidence type="ECO:0000313" key="3">
    <source>
        <dbReference type="Proteomes" id="UP000292547"/>
    </source>
</evidence>
<dbReference type="EMBL" id="CP032230">
    <property type="protein sequence ID" value="QBJ94475.1"/>
    <property type="molecule type" value="Genomic_DNA"/>
</dbReference>
<evidence type="ECO:0000313" key="2">
    <source>
        <dbReference type="EMBL" id="QBJ94475.1"/>
    </source>
</evidence>
<organism evidence="2 3">
    <name type="scientific">Streptomyces seoulensis</name>
    <dbReference type="NCBI Taxonomy" id="73044"/>
    <lineage>
        <taxon>Bacteria</taxon>
        <taxon>Bacillati</taxon>
        <taxon>Actinomycetota</taxon>
        <taxon>Actinomycetes</taxon>
        <taxon>Kitasatosporales</taxon>
        <taxon>Streptomycetaceae</taxon>
        <taxon>Streptomyces</taxon>
    </lineage>
</organism>
<dbReference type="Proteomes" id="UP000292547">
    <property type="component" value="Plasmid unnamed"/>
</dbReference>
<keyword evidence="2" id="KW-0614">Plasmid</keyword>
<feature type="transmembrane region" description="Helical" evidence="1">
    <location>
        <begin position="7"/>
        <end position="25"/>
    </location>
</feature>
<dbReference type="KEGG" id="sseo:D0Z67_29340"/>
<evidence type="ECO:0000256" key="1">
    <source>
        <dbReference type="SAM" id="Phobius"/>
    </source>
</evidence>
<reference evidence="2 3" key="1">
    <citation type="submission" date="2018-08" db="EMBL/GenBank/DDBJ databases">
        <title>The complete genome sequence of Streptomyces seoulensis, a pioneer strain for nickel superoxide dismutase discovery.</title>
        <authorList>
            <person name="Shin J."/>
            <person name="Lee J.-S."/>
            <person name="Lee E.-J."/>
            <person name="Youn H.-D."/>
        </authorList>
    </citation>
    <scope>NUCLEOTIDE SEQUENCE [LARGE SCALE GENOMIC DNA]</scope>
    <source>
        <strain evidence="2 3">KCTC 9819</strain>
        <plasmid evidence="2 3">unnamed</plasmid>
    </source>
</reference>
<name>A0A4P6U2X6_STRSO</name>
<dbReference type="STRING" id="73044.GCA_000725795_04859"/>
<keyword evidence="3" id="KW-1185">Reference proteome</keyword>
<protein>
    <submittedName>
        <fullName evidence="2">Uncharacterized protein</fullName>
    </submittedName>
</protein>
<keyword evidence="1" id="KW-1133">Transmembrane helix</keyword>
<accession>A0A4P6U2X6</accession>